<name>A0A2A6BXJ6_PRIPA</name>
<dbReference type="GO" id="GO:0047499">
    <property type="term" value="F:calcium-independent phospholipase A2 activity"/>
    <property type="evidence" value="ECO:0000318"/>
    <property type="project" value="GO_Central"/>
</dbReference>
<dbReference type="Pfam" id="PF01734">
    <property type="entry name" value="Patatin"/>
    <property type="match status" value="1"/>
</dbReference>
<dbReference type="GO" id="GO:0016020">
    <property type="term" value="C:membrane"/>
    <property type="evidence" value="ECO:0000318"/>
    <property type="project" value="GO_Central"/>
</dbReference>
<dbReference type="CDD" id="cd07211">
    <property type="entry name" value="Pat_PNPLA8"/>
    <property type="match status" value="1"/>
</dbReference>
<dbReference type="GO" id="GO:0019369">
    <property type="term" value="P:arachidonate metabolic process"/>
    <property type="evidence" value="ECO:0000318"/>
    <property type="project" value="GO_Central"/>
</dbReference>
<dbReference type="PANTHER" id="PTHR24185">
    <property type="entry name" value="CALCIUM-INDEPENDENT PHOSPHOLIPASE A2-GAMMA"/>
    <property type="match status" value="1"/>
</dbReference>
<organism evidence="1 2">
    <name type="scientific">Pristionchus pacificus</name>
    <name type="common">Parasitic nematode worm</name>
    <dbReference type="NCBI Taxonomy" id="54126"/>
    <lineage>
        <taxon>Eukaryota</taxon>
        <taxon>Metazoa</taxon>
        <taxon>Ecdysozoa</taxon>
        <taxon>Nematoda</taxon>
        <taxon>Chromadorea</taxon>
        <taxon>Rhabditida</taxon>
        <taxon>Rhabditina</taxon>
        <taxon>Diplogasteromorpha</taxon>
        <taxon>Diplogasteroidea</taxon>
        <taxon>Neodiplogasteridae</taxon>
        <taxon>Pristionchus</taxon>
    </lineage>
</organism>
<dbReference type="InterPro" id="IPR016035">
    <property type="entry name" value="Acyl_Trfase/lysoPLipase"/>
</dbReference>
<gene>
    <name evidence="1" type="primary">WBGene00091057</name>
</gene>
<protein>
    <submittedName>
        <fullName evidence="1">Ipla-6</fullName>
    </submittedName>
</protein>
<evidence type="ECO:0000313" key="2">
    <source>
        <dbReference type="Proteomes" id="UP000005239"/>
    </source>
</evidence>
<evidence type="ECO:0000313" key="1">
    <source>
        <dbReference type="EnsemblMetazoa" id="PPA01503.1"/>
    </source>
</evidence>
<accession>A0A8R1Y7V2</accession>
<dbReference type="AlphaFoldDB" id="A0A2A6BXJ6"/>
<dbReference type="PROSITE" id="PS51635">
    <property type="entry name" value="PNPLA"/>
    <property type="match status" value="1"/>
</dbReference>
<reference evidence="2" key="1">
    <citation type="journal article" date="2008" name="Nat. Genet.">
        <title>The Pristionchus pacificus genome provides a unique perspective on nematode lifestyle and parasitism.</title>
        <authorList>
            <person name="Dieterich C."/>
            <person name="Clifton S.W."/>
            <person name="Schuster L.N."/>
            <person name="Chinwalla A."/>
            <person name="Delehaunty K."/>
            <person name="Dinkelacker I."/>
            <person name="Fulton L."/>
            <person name="Fulton R."/>
            <person name="Godfrey J."/>
            <person name="Minx P."/>
            <person name="Mitreva M."/>
            <person name="Roeseler W."/>
            <person name="Tian H."/>
            <person name="Witte H."/>
            <person name="Yang S.P."/>
            <person name="Wilson R.K."/>
            <person name="Sommer R.J."/>
        </authorList>
    </citation>
    <scope>NUCLEOTIDE SEQUENCE [LARGE SCALE GENOMIC DNA]</scope>
    <source>
        <strain evidence="2">PS312</strain>
    </source>
</reference>
<dbReference type="Proteomes" id="UP000005239">
    <property type="component" value="Unassembled WGS sequence"/>
</dbReference>
<dbReference type="EnsemblMetazoa" id="PPA01503.1">
    <property type="protein sequence ID" value="PPA01503.1"/>
    <property type="gene ID" value="WBGene00091057"/>
</dbReference>
<accession>A0A2A6BXJ6</accession>
<dbReference type="InterPro" id="IPR002641">
    <property type="entry name" value="PNPLA_dom"/>
</dbReference>
<dbReference type="OrthoDB" id="14252at2759"/>
<dbReference type="GO" id="GO:0016042">
    <property type="term" value="P:lipid catabolic process"/>
    <property type="evidence" value="ECO:0007669"/>
    <property type="project" value="UniProtKB-UniRule"/>
</dbReference>
<sequence length="555" mass="60669">MLPSPSAASTTASQLLRLARPTAARAYGGSPGGPALPNAAAAGAAARLDEPGYMGYLSNAVSNIITNLSWNSTAPATPPPETAANAKQKARPIVLRVSRDEVTATTTALVKKLLLSEETDSKIRRMRQLSDHLQTYPATRLSAVQEPQLISLLLECESSAEERMREEARMCLALCGFVKPPRGHGYNLLTIDGGGTRGMMGLEILEALENATGKKVHELFDHVVGVSTGAIIAVMLGVKKMSVAQCRQGKVVDQGYGSYRAVMLGVKKMSVAQCRQKYMEISRKLFSQGVWAGATGLVLNHSYYDTKKWVLMLKEILGEESMIWTARAEGTPNISIVSSIVNLPQLQPFIHRNYETPSGKESHYRGGTGHQLWQAVQAVQASAAAPGYFEEVVLGDILHQDGGVIANNPTALGVHEARNCWPAEQLQCLVSIGNGRTVQELEPTPMFSSSGTRHKLLKIIDSATDTESVHVAMSDLLPESAYYRFNPYMSHSYGLDEIDALRLEQMVLDAKLYVRRNEEKIEAAAEQLIRKETKWQSLARSALDLKNRKGYYTPM</sequence>
<keyword evidence="2" id="KW-1185">Reference proteome</keyword>
<dbReference type="Gene3D" id="3.40.1090.10">
    <property type="entry name" value="Cytosolic phospholipase A2 catalytic domain"/>
    <property type="match status" value="2"/>
</dbReference>
<proteinExistence type="predicted"/>
<dbReference type="InterPro" id="IPR045217">
    <property type="entry name" value="PNPLA8-like"/>
</dbReference>
<dbReference type="PANTHER" id="PTHR24185:SF1">
    <property type="entry name" value="CALCIUM-INDEPENDENT PHOSPHOLIPASE A2-GAMMA"/>
    <property type="match status" value="1"/>
</dbReference>
<reference evidence="1" key="2">
    <citation type="submission" date="2022-06" db="UniProtKB">
        <authorList>
            <consortium name="EnsemblMetazoa"/>
        </authorList>
    </citation>
    <scope>IDENTIFICATION</scope>
    <source>
        <strain evidence="1">PS312</strain>
    </source>
</reference>
<dbReference type="SUPFAM" id="SSF52151">
    <property type="entry name" value="FabD/lysophospholipase-like"/>
    <property type="match status" value="1"/>
</dbReference>